<keyword evidence="2" id="KW-1185">Reference proteome</keyword>
<sequence>MLSWDTSVGFGKRMCARRILSYLKRYHLEGAAHELERETAVFFDVSHLQDLARNSRWDDLISYVAFFFEPSPDGHLRSLEACTFLCCLDLCRALSKVAKPGSHPKGLFSLIRSRDPKYSRSAELCELLFQQDLTPQRPPTTWVQVWDKAAERLKDQALECPELKGKLHPPRNRHAPNHCQINLAGVRPVPRPFKRKANKQKARDIAHFINEKRQVIMHADGGRLGSRDAQV</sequence>
<comment type="caution">
    <text evidence="1">The sequence shown here is derived from an EMBL/GenBank/DDBJ whole genome shotgun (WGS) entry which is preliminary data.</text>
</comment>
<dbReference type="EMBL" id="CM029042">
    <property type="protein sequence ID" value="KAG2618579.1"/>
    <property type="molecule type" value="Genomic_DNA"/>
</dbReference>
<proteinExistence type="predicted"/>
<accession>A0A8T0UDQ7</accession>
<gene>
    <name evidence="1" type="ORF">PVAP13_3NG079666</name>
</gene>
<dbReference type="Proteomes" id="UP000823388">
    <property type="component" value="Chromosome 3N"/>
</dbReference>
<dbReference type="AlphaFoldDB" id="A0A8T0UDQ7"/>
<evidence type="ECO:0000313" key="2">
    <source>
        <dbReference type="Proteomes" id="UP000823388"/>
    </source>
</evidence>
<dbReference type="PANTHER" id="PTHR36478:SF18">
    <property type="entry name" value="LISH DOMAIN-CONTAINING PROTEIN"/>
    <property type="match status" value="1"/>
</dbReference>
<organism evidence="1 2">
    <name type="scientific">Panicum virgatum</name>
    <name type="common">Blackwell switchgrass</name>
    <dbReference type="NCBI Taxonomy" id="38727"/>
    <lineage>
        <taxon>Eukaryota</taxon>
        <taxon>Viridiplantae</taxon>
        <taxon>Streptophyta</taxon>
        <taxon>Embryophyta</taxon>
        <taxon>Tracheophyta</taxon>
        <taxon>Spermatophyta</taxon>
        <taxon>Magnoliopsida</taxon>
        <taxon>Liliopsida</taxon>
        <taxon>Poales</taxon>
        <taxon>Poaceae</taxon>
        <taxon>PACMAD clade</taxon>
        <taxon>Panicoideae</taxon>
        <taxon>Panicodae</taxon>
        <taxon>Paniceae</taxon>
        <taxon>Panicinae</taxon>
        <taxon>Panicum</taxon>
        <taxon>Panicum sect. Hiantes</taxon>
    </lineage>
</organism>
<evidence type="ECO:0000313" key="1">
    <source>
        <dbReference type="EMBL" id="KAG2618579.1"/>
    </source>
</evidence>
<name>A0A8T0UDQ7_PANVG</name>
<reference evidence="1" key="1">
    <citation type="submission" date="2020-05" db="EMBL/GenBank/DDBJ databases">
        <title>WGS assembly of Panicum virgatum.</title>
        <authorList>
            <person name="Lovell J.T."/>
            <person name="Jenkins J."/>
            <person name="Shu S."/>
            <person name="Juenger T.E."/>
            <person name="Schmutz J."/>
        </authorList>
    </citation>
    <scope>NUCLEOTIDE SEQUENCE</scope>
    <source>
        <strain evidence="1">AP13</strain>
    </source>
</reference>
<dbReference type="PANTHER" id="PTHR36478">
    <property type="entry name" value="OS04G0614237 PROTEIN-RELATED"/>
    <property type="match status" value="1"/>
</dbReference>
<protein>
    <submittedName>
        <fullName evidence="1">Uncharacterized protein</fullName>
    </submittedName>
</protein>